<protein>
    <submittedName>
        <fullName evidence="1">Uncharacterized protein</fullName>
    </submittedName>
</protein>
<organism evidence="1 2">
    <name type="scientific">Sporosarcina quadrami</name>
    <dbReference type="NCBI Taxonomy" id="2762234"/>
    <lineage>
        <taxon>Bacteria</taxon>
        <taxon>Bacillati</taxon>
        <taxon>Bacillota</taxon>
        <taxon>Bacilli</taxon>
        <taxon>Bacillales</taxon>
        <taxon>Caryophanaceae</taxon>
        <taxon>Sporosarcina</taxon>
    </lineage>
</organism>
<proteinExistence type="predicted"/>
<gene>
    <name evidence="1" type="ORF">H9649_07630</name>
</gene>
<name>A0ABR8U8T7_9BACL</name>
<keyword evidence="2" id="KW-1185">Reference proteome</keyword>
<dbReference type="EMBL" id="JACSQN010000005">
    <property type="protein sequence ID" value="MBD7984445.1"/>
    <property type="molecule type" value="Genomic_DNA"/>
</dbReference>
<evidence type="ECO:0000313" key="1">
    <source>
        <dbReference type="EMBL" id="MBD7984445.1"/>
    </source>
</evidence>
<accession>A0ABR8U8T7</accession>
<comment type="caution">
    <text evidence="1">The sequence shown here is derived from an EMBL/GenBank/DDBJ whole genome shotgun (WGS) entry which is preliminary data.</text>
</comment>
<reference evidence="1 2" key="1">
    <citation type="submission" date="2020-08" db="EMBL/GenBank/DDBJ databases">
        <title>A Genomic Blueprint of the Chicken Gut Microbiome.</title>
        <authorList>
            <person name="Gilroy R."/>
            <person name="Ravi A."/>
            <person name="Getino M."/>
            <person name="Pursley I."/>
            <person name="Horton D.L."/>
            <person name="Alikhan N.-F."/>
            <person name="Baker D."/>
            <person name="Gharbi K."/>
            <person name="Hall N."/>
            <person name="Watson M."/>
            <person name="Adriaenssens E.M."/>
            <person name="Foster-Nyarko E."/>
            <person name="Jarju S."/>
            <person name="Secka A."/>
            <person name="Antonio M."/>
            <person name="Oren A."/>
            <person name="Chaudhuri R."/>
            <person name="La Ragione R.M."/>
            <person name="Hildebrand F."/>
            <person name="Pallen M.J."/>
        </authorList>
    </citation>
    <scope>NUCLEOTIDE SEQUENCE [LARGE SCALE GENOMIC DNA]</scope>
    <source>
        <strain evidence="1 2">Sa2YVA2</strain>
    </source>
</reference>
<dbReference type="Proteomes" id="UP000626786">
    <property type="component" value="Unassembled WGS sequence"/>
</dbReference>
<sequence>MNVGKMSNRELLQAIKSATIELENRAYTKVLKDGLDAFIREVTKSPNQQRAELIQRAREFVERQSASERHLFSGERNTSFWGAEFVVNADKRTVVCLLKGRQTKHVYGKGIAKCMPDEVFNVDIGKAIALARALEIKIPQEFLQAVQPTEVFVGMKIGMIDSVGIHYAREIKNVGDETVGYTGGGFDYIDIVRNKGKVTDDTNAQYEEETN</sequence>
<evidence type="ECO:0000313" key="2">
    <source>
        <dbReference type="Proteomes" id="UP000626786"/>
    </source>
</evidence>
<dbReference type="RefSeq" id="WP_191694132.1">
    <property type="nucleotide sequence ID" value="NZ_JACSQN010000005.1"/>
</dbReference>